<sequence>ANQHIETRLNALLKVNAALISHDFDFNERTELLDRINRLEKENKENYNVVHNEPQKLNAKQIDFTEFTNADESDSNWLKQNVTAAKKIE</sequence>
<feature type="non-terminal residue" evidence="1">
    <location>
        <position position="89"/>
    </location>
</feature>
<gene>
    <name evidence="1" type="ORF">WUBG_11705</name>
</gene>
<dbReference type="AlphaFoldDB" id="J9E519"/>
<dbReference type="EMBL" id="ADBV01007825">
    <property type="protein sequence ID" value="EJW77386.1"/>
    <property type="molecule type" value="Genomic_DNA"/>
</dbReference>
<protein>
    <submittedName>
        <fullName evidence="1">Uncharacterized protein</fullName>
    </submittedName>
</protein>
<organism evidence="1 2">
    <name type="scientific">Wuchereria bancrofti</name>
    <dbReference type="NCBI Taxonomy" id="6293"/>
    <lineage>
        <taxon>Eukaryota</taxon>
        <taxon>Metazoa</taxon>
        <taxon>Ecdysozoa</taxon>
        <taxon>Nematoda</taxon>
        <taxon>Chromadorea</taxon>
        <taxon>Rhabditida</taxon>
        <taxon>Spirurina</taxon>
        <taxon>Spiruromorpha</taxon>
        <taxon>Filarioidea</taxon>
        <taxon>Onchocercidae</taxon>
        <taxon>Wuchereria</taxon>
    </lineage>
</organism>
<reference evidence="2" key="1">
    <citation type="submission" date="2012-08" db="EMBL/GenBank/DDBJ databases">
        <title>The Genome Sequence of Wuchereria bancrofti.</title>
        <authorList>
            <person name="Nutman T.B."/>
            <person name="Fink D.L."/>
            <person name="Russ C."/>
            <person name="Young S."/>
            <person name="Zeng Q."/>
            <person name="Koehrsen M."/>
            <person name="Alvarado L."/>
            <person name="Berlin A."/>
            <person name="Chapman S.B."/>
            <person name="Chen Z."/>
            <person name="Freedman E."/>
            <person name="Gellesch M."/>
            <person name="Goldberg J."/>
            <person name="Griggs A."/>
            <person name="Gujja S."/>
            <person name="Heilman E.R."/>
            <person name="Heiman D."/>
            <person name="Hepburn T."/>
            <person name="Howarth C."/>
            <person name="Jen D."/>
            <person name="Larson L."/>
            <person name="Lewis B."/>
            <person name="Mehta T."/>
            <person name="Park D."/>
            <person name="Pearson M."/>
            <person name="Roberts A."/>
            <person name="Saif S."/>
            <person name="Shea T."/>
            <person name="Shenoy N."/>
            <person name="Sisk P."/>
            <person name="Stolte C."/>
            <person name="Sykes S."/>
            <person name="Walk T."/>
            <person name="White J."/>
            <person name="Yandava C."/>
            <person name="Haas B."/>
            <person name="Henn M.R."/>
            <person name="Nusbaum C."/>
            <person name="Birren B."/>
        </authorList>
    </citation>
    <scope>NUCLEOTIDE SEQUENCE [LARGE SCALE GENOMIC DNA]</scope>
    <source>
        <strain evidence="2">NA</strain>
    </source>
</reference>
<dbReference type="Proteomes" id="UP000004810">
    <property type="component" value="Unassembled WGS sequence"/>
</dbReference>
<evidence type="ECO:0000313" key="1">
    <source>
        <dbReference type="EMBL" id="EJW77386.1"/>
    </source>
</evidence>
<comment type="caution">
    <text evidence="1">The sequence shown here is derived from an EMBL/GenBank/DDBJ whole genome shotgun (WGS) entry which is preliminary data.</text>
</comment>
<proteinExistence type="predicted"/>
<feature type="non-terminal residue" evidence="1">
    <location>
        <position position="1"/>
    </location>
</feature>
<name>J9E519_WUCBA</name>
<evidence type="ECO:0000313" key="2">
    <source>
        <dbReference type="Proteomes" id="UP000004810"/>
    </source>
</evidence>
<accession>J9E519</accession>